<dbReference type="RefSeq" id="WP_201873468.1">
    <property type="nucleotide sequence ID" value="NZ_JAERRF010000004.1"/>
</dbReference>
<dbReference type="Pfam" id="PF07398">
    <property type="entry name" value="MDMPI_C"/>
    <property type="match status" value="1"/>
</dbReference>
<evidence type="ECO:0000259" key="1">
    <source>
        <dbReference type="Pfam" id="PF07398"/>
    </source>
</evidence>
<dbReference type="Gene3D" id="1.20.120.450">
    <property type="entry name" value="dinb family like domain"/>
    <property type="match status" value="1"/>
</dbReference>
<protein>
    <submittedName>
        <fullName evidence="3">Maleylpyruvate isomerase family mycothiol-dependent enzyme</fullName>
    </submittedName>
</protein>
<dbReference type="PANTHER" id="PTHR40758:SF1">
    <property type="entry name" value="CONSERVED PROTEIN"/>
    <property type="match status" value="1"/>
</dbReference>
<keyword evidence="3" id="KW-0413">Isomerase</keyword>
<accession>A0ABS1N9J1</accession>
<dbReference type="InterPro" id="IPR024344">
    <property type="entry name" value="MDMPI_metal-binding"/>
</dbReference>
<dbReference type="SUPFAM" id="SSF109854">
    <property type="entry name" value="DinB/YfiT-like putative metalloenzymes"/>
    <property type="match status" value="1"/>
</dbReference>
<dbReference type="EMBL" id="JAERRF010000004">
    <property type="protein sequence ID" value="MBL1096741.1"/>
    <property type="molecule type" value="Genomic_DNA"/>
</dbReference>
<keyword evidence="4" id="KW-1185">Reference proteome</keyword>
<proteinExistence type="predicted"/>
<dbReference type="InterPro" id="IPR034660">
    <property type="entry name" value="DinB/YfiT-like"/>
</dbReference>
<evidence type="ECO:0000313" key="3">
    <source>
        <dbReference type="EMBL" id="MBL1096741.1"/>
    </source>
</evidence>
<dbReference type="InterPro" id="IPR010872">
    <property type="entry name" value="MDMPI_C-term_domain"/>
</dbReference>
<sequence length="246" mass="27126">MDISELIDSLNREGHLLADAAAAAGADAPVPTCPEWRVRDLLSHLGRVHRWATRIVTEGVTEPSQATFPPEPQLDGDALLEWFREGHRTLVEALRTADPQLKCFTFLPAPSPLAFWARRQAHETAIHRADAESARGLEPSSVTSAFAADGLDELLAGFHARERSGMRTDSPRTLRLRATDHDAVWTVWLSDGVPRTERHDDGMADCELSGPVATLYFALWNRLPLSALSTTGDPEPARLWQERGAI</sequence>
<feature type="domain" description="MDMPI C-terminal" evidence="1">
    <location>
        <begin position="146"/>
        <end position="234"/>
    </location>
</feature>
<reference evidence="3 4" key="1">
    <citation type="submission" date="2021-01" db="EMBL/GenBank/DDBJ databases">
        <title>WGS of actinomycetes isolated from Thailand.</title>
        <authorList>
            <person name="Thawai C."/>
        </authorList>
    </citation>
    <scope>NUCLEOTIDE SEQUENCE [LARGE SCALE GENOMIC DNA]</scope>
    <source>
        <strain evidence="3 4">CA1R205</strain>
    </source>
</reference>
<dbReference type="PANTHER" id="PTHR40758">
    <property type="entry name" value="CONSERVED PROTEIN"/>
    <property type="match status" value="1"/>
</dbReference>
<gene>
    <name evidence="3" type="ORF">JK363_08705</name>
</gene>
<evidence type="ECO:0000313" key="4">
    <source>
        <dbReference type="Proteomes" id="UP000634229"/>
    </source>
</evidence>
<organism evidence="3 4">
    <name type="scientific">Streptomyces coffeae</name>
    <dbReference type="NCBI Taxonomy" id="621382"/>
    <lineage>
        <taxon>Bacteria</taxon>
        <taxon>Bacillati</taxon>
        <taxon>Actinomycetota</taxon>
        <taxon>Actinomycetes</taxon>
        <taxon>Kitasatosporales</taxon>
        <taxon>Streptomycetaceae</taxon>
        <taxon>Streptomyces</taxon>
    </lineage>
</organism>
<dbReference type="Pfam" id="PF11716">
    <property type="entry name" value="MDMPI_N"/>
    <property type="match status" value="1"/>
</dbReference>
<dbReference type="GO" id="GO:0016853">
    <property type="term" value="F:isomerase activity"/>
    <property type="evidence" value="ECO:0007669"/>
    <property type="project" value="UniProtKB-KW"/>
</dbReference>
<comment type="caution">
    <text evidence="3">The sequence shown here is derived from an EMBL/GenBank/DDBJ whole genome shotgun (WGS) entry which is preliminary data.</text>
</comment>
<feature type="domain" description="Mycothiol-dependent maleylpyruvate isomerase metal-binding" evidence="2">
    <location>
        <begin position="16"/>
        <end position="131"/>
    </location>
</feature>
<evidence type="ECO:0000259" key="2">
    <source>
        <dbReference type="Pfam" id="PF11716"/>
    </source>
</evidence>
<name>A0ABS1N9J1_9ACTN</name>
<dbReference type="Proteomes" id="UP000634229">
    <property type="component" value="Unassembled WGS sequence"/>
</dbReference>
<dbReference type="InterPro" id="IPR017517">
    <property type="entry name" value="Maleyloyr_isom"/>
</dbReference>
<dbReference type="NCBIfam" id="TIGR03083">
    <property type="entry name" value="maleylpyruvate isomerase family mycothiol-dependent enzyme"/>
    <property type="match status" value="1"/>
</dbReference>